<dbReference type="OrthoDB" id="10689337at2759"/>
<feature type="chain" id="PRO_5025372174" evidence="2">
    <location>
        <begin position="21"/>
        <end position="638"/>
    </location>
</feature>
<dbReference type="Proteomes" id="UP000440578">
    <property type="component" value="Unassembled WGS sequence"/>
</dbReference>
<evidence type="ECO:0000313" key="4">
    <source>
        <dbReference type="Proteomes" id="UP000440578"/>
    </source>
</evidence>
<dbReference type="EMBL" id="VIIS01000206">
    <property type="protein sequence ID" value="KAF0311911.1"/>
    <property type="molecule type" value="Genomic_DNA"/>
</dbReference>
<gene>
    <name evidence="3" type="ORF">FJT64_017309</name>
</gene>
<keyword evidence="4" id="KW-1185">Reference proteome</keyword>
<accession>A0A6A4XBV3</accession>
<feature type="signal peptide" evidence="2">
    <location>
        <begin position="1"/>
        <end position="20"/>
    </location>
</feature>
<feature type="region of interest" description="Disordered" evidence="1">
    <location>
        <begin position="166"/>
        <end position="226"/>
    </location>
</feature>
<name>A0A6A4XBV3_AMPAM</name>
<dbReference type="AlphaFoldDB" id="A0A6A4XBV3"/>
<organism evidence="3 4">
    <name type="scientific">Amphibalanus amphitrite</name>
    <name type="common">Striped barnacle</name>
    <name type="synonym">Balanus amphitrite</name>
    <dbReference type="NCBI Taxonomy" id="1232801"/>
    <lineage>
        <taxon>Eukaryota</taxon>
        <taxon>Metazoa</taxon>
        <taxon>Ecdysozoa</taxon>
        <taxon>Arthropoda</taxon>
        <taxon>Crustacea</taxon>
        <taxon>Multicrustacea</taxon>
        <taxon>Cirripedia</taxon>
        <taxon>Thoracica</taxon>
        <taxon>Thoracicalcarea</taxon>
        <taxon>Balanomorpha</taxon>
        <taxon>Balanoidea</taxon>
        <taxon>Balanidae</taxon>
        <taxon>Amphibalaninae</taxon>
        <taxon>Amphibalanus</taxon>
    </lineage>
</organism>
<feature type="compositionally biased region" description="Polar residues" evidence="1">
    <location>
        <begin position="521"/>
        <end position="562"/>
    </location>
</feature>
<proteinExistence type="predicted"/>
<evidence type="ECO:0000256" key="1">
    <source>
        <dbReference type="SAM" id="MobiDB-lite"/>
    </source>
</evidence>
<protein>
    <submittedName>
        <fullName evidence="3">Uncharacterized protein</fullName>
    </submittedName>
</protein>
<feature type="region of interest" description="Disordered" evidence="1">
    <location>
        <begin position="507"/>
        <end position="583"/>
    </location>
</feature>
<evidence type="ECO:0000313" key="3">
    <source>
        <dbReference type="EMBL" id="KAF0311911.1"/>
    </source>
</evidence>
<evidence type="ECO:0000256" key="2">
    <source>
        <dbReference type="SAM" id="SignalP"/>
    </source>
</evidence>
<keyword evidence="2" id="KW-0732">Signal</keyword>
<feature type="compositionally biased region" description="Gly residues" evidence="1">
    <location>
        <begin position="166"/>
        <end position="185"/>
    </location>
</feature>
<comment type="caution">
    <text evidence="3">The sequence shown here is derived from an EMBL/GenBank/DDBJ whole genome shotgun (WGS) entry which is preliminary data.</text>
</comment>
<reference evidence="3 4" key="1">
    <citation type="submission" date="2019-07" db="EMBL/GenBank/DDBJ databases">
        <title>Draft genome assembly of a fouling barnacle, Amphibalanus amphitrite (Darwin, 1854): The first reference genome for Thecostraca.</title>
        <authorList>
            <person name="Kim W."/>
        </authorList>
    </citation>
    <scope>NUCLEOTIDE SEQUENCE [LARGE SCALE GENOMIC DNA]</scope>
    <source>
        <strain evidence="3">SNU_AA5</strain>
        <tissue evidence="3">Soma without cirri and trophi</tissue>
    </source>
</reference>
<sequence length="638" mass="66787">MIMLRTHVLPLFGLVPLVACFAGPAFEPVFFDGRPLDGELVFGPPVLERRLGRLERHAPAAELTPDGLLGADPAQMALAELVREPRIGERVRTQINYAAGKQPIVVKVSPRPYAPLPQVERPLGAASAALPHPVPSPSRPFQGSINGFKRPEDVFGPGPGSFNSFGGGGSFSGGGSFGRPSGGRPGNRFPSRPRPVVRPGFVIRDNPPTSPPFPETVTGPPYRPPPNGGLREVYRPKPEGPFFVQGRTNPNRRGLLAEEVAVNAVGERPHLALVEVSDRTERPLGVSETPVSGGRLTARGPLDGGTMQLTNVHTVSRVQRPPGAGPRRGRLLNGFAAGVLGFPPTPPSAPAPLQIAASTLEPAEISSIAPSGAVRFTDSLSLTLGGPGLPRRPPISVTPAGGHGIVSQIRTAGPTAPGFLGASRSASFTSPSAAPFTAGPFGTTAALTQGPTAFSLPNGQLSFPSAFGGGSQGFGTNGLLPSLTSPSTTLNPFSTNPTLQGRGNFFTSPTRLPNNRGFFPTTPSSQRGLFTPSGRSTSRGAFPTSQSVPTRSNRFRPSTPSGFSDLDRGVTRAGPTMPGRRRATEDFPQDFEEEVRYFEPAGRQAALSDERLRQASSASSLAGTSLALLTATLLRMMV</sequence>